<protein>
    <submittedName>
        <fullName evidence="1">Uncharacterized protein</fullName>
    </submittedName>
</protein>
<evidence type="ECO:0000313" key="2">
    <source>
        <dbReference type="Proteomes" id="UP000054359"/>
    </source>
</evidence>
<reference evidence="1 2" key="1">
    <citation type="submission" date="2013-11" db="EMBL/GenBank/DDBJ databases">
        <title>Genome sequencing of Stegodyphus mimosarum.</title>
        <authorList>
            <person name="Bechsgaard J."/>
        </authorList>
    </citation>
    <scope>NUCLEOTIDE SEQUENCE [LARGE SCALE GENOMIC DNA]</scope>
</reference>
<dbReference type="AlphaFoldDB" id="A0A087UKN2"/>
<keyword evidence="2" id="KW-1185">Reference proteome</keyword>
<accession>A0A087UKN2</accession>
<dbReference type="Proteomes" id="UP000054359">
    <property type="component" value="Unassembled WGS sequence"/>
</dbReference>
<organism evidence="1 2">
    <name type="scientific">Stegodyphus mimosarum</name>
    <name type="common">African social velvet spider</name>
    <dbReference type="NCBI Taxonomy" id="407821"/>
    <lineage>
        <taxon>Eukaryota</taxon>
        <taxon>Metazoa</taxon>
        <taxon>Ecdysozoa</taxon>
        <taxon>Arthropoda</taxon>
        <taxon>Chelicerata</taxon>
        <taxon>Arachnida</taxon>
        <taxon>Araneae</taxon>
        <taxon>Araneomorphae</taxon>
        <taxon>Entelegynae</taxon>
        <taxon>Eresoidea</taxon>
        <taxon>Eresidae</taxon>
        <taxon>Stegodyphus</taxon>
    </lineage>
</organism>
<feature type="non-terminal residue" evidence="1">
    <location>
        <position position="103"/>
    </location>
</feature>
<gene>
    <name evidence="1" type="ORF">X975_07816</name>
</gene>
<sequence>MVKVGKAAFQLESLNFDIVSCLETEEINKIKLSETKDYILCQKKETINLIKTIEKDYANRIEIRKIVESLLPLQNSLSEKQKELQSLLEKKKREKETCVQRNE</sequence>
<dbReference type="EMBL" id="KK120274">
    <property type="protein sequence ID" value="KFM77921.1"/>
    <property type="molecule type" value="Genomic_DNA"/>
</dbReference>
<evidence type="ECO:0000313" key="1">
    <source>
        <dbReference type="EMBL" id="KFM77921.1"/>
    </source>
</evidence>
<name>A0A087UKN2_STEMI</name>
<proteinExistence type="predicted"/>